<dbReference type="EMBL" id="UOGB01000218">
    <property type="protein sequence ID" value="VAX21806.1"/>
    <property type="molecule type" value="Genomic_DNA"/>
</dbReference>
<dbReference type="SUPFAM" id="SSF50998">
    <property type="entry name" value="Quinoprotein alcohol dehydrogenase-like"/>
    <property type="match status" value="1"/>
</dbReference>
<evidence type="ECO:0000259" key="5">
    <source>
        <dbReference type="Pfam" id="PF05567"/>
    </source>
</evidence>
<feature type="domain" description="PilY1 beta-propeller" evidence="5">
    <location>
        <begin position="687"/>
        <end position="950"/>
    </location>
</feature>
<dbReference type="GO" id="GO:0009289">
    <property type="term" value="C:pilus"/>
    <property type="evidence" value="ECO:0007669"/>
    <property type="project" value="UniProtKB-SubCell"/>
</dbReference>
<accession>A0A3B1BU37</accession>
<dbReference type="InterPro" id="IPR008707">
    <property type="entry name" value="B-propeller_PilY1"/>
</dbReference>
<name>A0A3B1BU37_9ZZZZ</name>
<gene>
    <name evidence="6" type="ORF">MNBD_NITROSPINAE03-258</name>
</gene>
<evidence type="ECO:0000256" key="2">
    <source>
        <dbReference type="ARBA" id="ARBA00022723"/>
    </source>
</evidence>
<feature type="non-terminal residue" evidence="6">
    <location>
        <position position="1067"/>
    </location>
</feature>
<proteinExistence type="predicted"/>
<dbReference type="InterPro" id="IPR011047">
    <property type="entry name" value="Quinoprotein_ADH-like_sf"/>
</dbReference>
<feature type="non-terminal residue" evidence="6">
    <location>
        <position position="1"/>
    </location>
</feature>
<evidence type="ECO:0000313" key="6">
    <source>
        <dbReference type="EMBL" id="VAX21806.1"/>
    </source>
</evidence>
<evidence type="ECO:0000256" key="3">
    <source>
        <dbReference type="ARBA" id="ARBA00022837"/>
    </source>
</evidence>
<comment type="subcellular location">
    <subcellularLocation>
        <location evidence="1">Fimbrium</location>
    </subcellularLocation>
</comment>
<dbReference type="Gene3D" id="2.40.10.480">
    <property type="match status" value="1"/>
</dbReference>
<protein>
    <submittedName>
        <fullName evidence="6">Type IV fimbrial biogenesis protein PilY1</fullName>
    </submittedName>
</protein>
<keyword evidence="4" id="KW-0281">Fimbrium</keyword>
<evidence type="ECO:0000256" key="4">
    <source>
        <dbReference type="ARBA" id="ARBA00023263"/>
    </source>
</evidence>
<reference evidence="6" key="1">
    <citation type="submission" date="2018-06" db="EMBL/GenBank/DDBJ databases">
        <authorList>
            <person name="Zhirakovskaya E."/>
        </authorList>
    </citation>
    <scope>NUCLEOTIDE SEQUENCE</scope>
</reference>
<dbReference type="GO" id="GO:0046872">
    <property type="term" value="F:metal ion binding"/>
    <property type="evidence" value="ECO:0007669"/>
    <property type="project" value="UniProtKB-KW"/>
</dbReference>
<sequence length="1067" mass="113160">GGGTIGWALYAIDKVGRNNGPFTLNLNMDDCAPDTGACPDATFAPSISNCPTTDISVSPITAGSYLTTVCTSGEQGMLAEPVIGRMGNPSGTAMQPDGTAIPVGGYFNTVLTGILSNTYTYNTIYNHFILAAPPSDPFKWIISLEDYPNAGDADFNDLVILLERKNGGSTSLKSVNALSPPDANAYVTSATIDVTDNMPCSGSTSIRYYVSVDNGTNWTEITDWTVWTDSSKTSQVTNWVFGTPAVTYREATVNFTELGLTGRELVWKSELITESQVCIPQIQQFNMAYTAAVNAQFSRSAPVVMTNMIFNGSFETPASSWPSDERGLRGHFKAQRLYDPTAPSSSFSALDIWDAGSVLTSATPSARNYIIPEIAGAFPVTGELLGTGDGTTTAFAGTLVNSPVAHSTISITDGIEIFTDKLNVTLEGSLTGTGTINRFTGEYTLVFNSPPSNGSQILAGYTPYSLTGGTVAFSTSTTGDLALDNSQITDSSGTRYIYDFNGDLAFSSADGTWLINWVTGYKDGAATKKAWVLSAIDHSAPAIVGAPGIPAWYYGSEITDYMRDSFDQFRCNQRTRDTVAYVGDRMGQVHAFKAGKWRPYYVDETLMAASLSSSGGTMCGGTGAFADNPANQSGLTAFRDAINPGGTVYTTPSSAVITTKRGYFEWPNATGPDYGDGSEIWSITPTDQLAKFKNNKLQGSDHAAVDASPAVAHMQFADNTWHTVLIFAEGNGGDHITALDITDPTADPVFLWDFADPDLFRSRSSPSVGVIGRVISGGVSKWVVFFVSGVNNDASAYPKIYMVDIESDGSGNPANVLEIPLDSESGGLGGTPSGQPGLVDSDGNGIADRMYIGTDKGYMYKITLPDSLTAVSGTIDDCVFRATDLLQPIQASPAAVVKTSIDQSGELQYSVIVLFGTGDSPYQNDNPADQYYFYAVEDTAKKGVCTAGVDKWPPFALPTGQRVFASAFATAETVFFGTSAAETDDPCAPNTAASTSSGMIFAINIDTGVQAFSQEVGNIVSTPVVDDEHLYIKTADGQLIGFGGDNFQNDVKEGGIGSASIKIWRQI</sequence>
<organism evidence="6">
    <name type="scientific">hydrothermal vent metagenome</name>
    <dbReference type="NCBI Taxonomy" id="652676"/>
    <lineage>
        <taxon>unclassified sequences</taxon>
        <taxon>metagenomes</taxon>
        <taxon>ecological metagenomes</taxon>
    </lineage>
</organism>
<dbReference type="AlphaFoldDB" id="A0A3B1BU37"/>
<dbReference type="Pfam" id="PF05567">
    <property type="entry name" value="T4P_PilY1"/>
    <property type="match status" value="1"/>
</dbReference>
<keyword evidence="2" id="KW-0479">Metal-binding</keyword>
<evidence type="ECO:0000256" key="1">
    <source>
        <dbReference type="ARBA" id="ARBA00004561"/>
    </source>
</evidence>
<keyword evidence="3" id="KW-0106">Calcium</keyword>